<evidence type="ECO:0000313" key="8">
    <source>
        <dbReference type="Proteomes" id="UP000177027"/>
    </source>
</evidence>
<comment type="subcellular location">
    <subcellularLocation>
        <location evidence="1">Membrane</location>
        <topology evidence="1">Multi-pass membrane protein</topology>
    </subcellularLocation>
</comment>
<accession>A0A1F7HDE0</accession>
<organism evidence="7 8">
    <name type="scientific">Candidatus Roizmanbacteria bacterium RIFCSPHIGHO2_02_FULL_40_9</name>
    <dbReference type="NCBI Taxonomy" id="1802042"/>
    <lineage>
        <taxon>Bacteria</taxon>
        <taxon>Candidatus Roizmaniibacteriota</taxon>
    </lineage>
</organism>
<feature type="transmembrane region" description="Helical" evidence="5">
    <location>
        <begin position="103"/>
        <end position="122"/>
    </location>
</feature>
<feature type="transmembrane region" description="Helical" evidence="5">
    <location>
        <begin position="384"/>
        <end position="401"/>
    </location>
</feature>
<protein>
    <recommendedName>
        <fullName evidence="6">O-antigen ligase-related domain-containing protein</fullName>
    </recommendedName>
</protein>
<feature type="transmembrane region" description="Helical" evidence="5">
    <location>
        <begin position="72"/>
        <end position="91"/>
    </location>
</feature>
<keyword evidence="4 5" id="KW-0472">Membrane</keyword>
<feature type="transmembrane region" description="Helical" evidence="5">
    <location>
        <begin position="171"/>
        <end position="191"/>
    </location>
</feature>
<dbReference type="AlphaFoldDB" id="A0A1F7HDE0"/>
<evidence type="ECO:0000259" key="6">
    <source>
        <dbReference type="Pfam" id="PF04932"/>
    </source>
</evidence>
<name>A0A1F7HDE0_9BACT</name>
<dbReference type="GO" id="GO:0016020">
    <property type="term" value="C:membrane"/>
    <property type="evidence" value="ECO:0007669"/>
    <property type="project" value="UniProtKB-SubCell"/>
</dbReference>
<keyword evidence="3 5" id="KW-1133">Transmembrane helix</keyword>
<feature type="transmembrane region" description="Helical" evidence="5">
    <location>
        <begin position="41"/>
        <end position="60"/>
    </location>
</feature>
<reference evidence="7 8" key="1">
    <citation type="journal article" date="2016" name="Nat. Commun.">
        <title>Thousands of microbial genomes shed light on interconnected biogeochemical processes in an aquifer system.</title>
        <authorList>
            <person name="Anantharaman K."/>
            <person name="Brown C.T."/>
            <person name="Hug L.A."/>
            <person name="Sharon I."/>
            <person name="Castelle C.J."/>
            <person name="Probst A.J."/>
            <person name="Thomas B.C."/>
            <person name="Singh A."/>
            <person name="Wilkins M.J."/>
            <person name="Karaoz U."/>
            <person name="Brodie E.L."/>
            <person name="Williams K.H."/>
            <person name="Hubbard S.S."/>
            <person name="Banfield J.F."/>
        </authorList>
    </citation>
    <scope>NUCLEOTIDE SEQUENCE [LARGE SCALE GENOMIC DNA]</scope>
</reference>
<evidence type="ECO:0000256" key="5">
    <source>
        <dbReference type="SAM" id="Phobius"/>
    </source>
</evidence>
<feature type="transmembrane region" description="Helical" evidence="5">
    <location>
        <begin position="12"/>
        <end position="35"/>
    </location>
</feature>
<dbReference type="PANTHER" id="PTHR37422">
    <property type="entry name" value="TEICHURONIC ACID BIOSYNTHESIS PROTEIN TUAE"/>
    <property type="match status" value="1"/>
</dbReference>
<gene>
    <name evidence="7" type="ORF">A3D06_01990</name>
</gene>
<evidence type="ECO:0000256" key="2">
    <source>
        <dbReference type="ARBA" id="ARBA00022692"/>
    </source>
</evidence>
<feature type="transmembrane region" description="Helical" evidence="5">
    <location>
        <begin position="129"/>
        <end position="151"/>
    </location>
</feature>
<keyword evidence="2 5" id="KW-0812">Transmembrane</keyword>
<feature type="domain" description="O-antigen ligase-related" evidence="6">
    <location>
        <begin position="209"/>
        <end position="346"/>
    </location>
</feature>
<feature type="transmembrane region" description="Helical" evidence="5">
    <location>
        <begin position="244"/>
        <end position="262"/>
    </location>
</feature>
<evidence type="ECO:0000313" key="7">
    <source>
        <dbReference type="EMBL" id="OGK29218.1"/>
    </source>
</evidence>
<dbReference type="InterPro" id="IPR051533">
    <property type="entry name" value="WaaL-like"/>
</dbReference>
<evidence type="ECO:0000256" key="1">
    <source>
        <dbReference type="ARBA" id="ARBA00004141"/>
    </source>
</evidence>
<dbReference type="EMBL" id="MFZS01000012">
    <property type="protein sequence ID" value="OGK29218.1"/>
    <property type="molecule type" value="Genomic_DNA"/>
</dbReference>
<comment type="caution">
    <text evidence="7">The sequence shown here is derived from an EMBL/GenBank/DDBJ whole genome shotgun (WGS) entry which is preliminary data.</text>
</comment>
<feature type="transmembrane region" description="Helical" evidence="5">
    <location>
        <begin position="330"/>
        <end position="349"/>
    </location>
</feature>
<dbReference type="Pfam" id="PF04932">
    <property type="entry name" value="Wzy_C"/>
    <property type="match status" value="1"/>
</dbReference>
<dbReference type="InterPro" id="IPR007016">
    <property type="entry name" value="O-antigen_ligase-rel_domated"/>
</dbReference>
<feature type="transmembrane region" description="Helical" evidence="5">
    <location>
        <begin position="198"/>
        <end position="216"/>
    </location>
</feature>
<proteinExistence type="predicted"/>
<evidence type="ECO:0000256" key="3">
    <source>
        <dbReference type="ARBA" id="ARBA00022989"/>
    </source>
</evidence>
<evidence type="ECO:0000256" key="4">
    <source>
        <dbReference type="ARBA" id="ARBA00023136"/>
    </source>
</evidence>
<dbReference type="Proteomes" id="UP000177027">
    <property type="component" value="Unassembled WGS sequence"/>
</dbReference>
<dbReference type="PANTHER" id="PTHR37422:SF13">
    <property type="entry name" value="LIPOPOLYSACCHARIDE BIOSYNTHESIS PROTEIN PA4999-RELATED"/>
    <property type="match status" value="1"/>
</dbReference>
<sequence length="402" mass="45472">MKIKENNMLNKAIRISFFLCLFSILLIPAGYLFSISFSRQVSILLIEVILGFQSLLTTFLLYKKPEIVNKKLVITSFLFCLVCVVSLMANAGRFTPSELIVSVFYLFRFLIYAQIIVLGYFFSISQKRTLLKALIISGVMYSIIGMIQYFFYPDLRNIRYLGWDEHLYRLVGTFFDPNFTGGFLSATFFLVAYSYKRITSKAVWISVLSVIFIALILTYSRSTYLSFVAGMIVFALLKKKKKVVLFGALALMMALILVPKNFGGEGVNLLRTASISARIVEYKKTIGLIKKAPLFGHGFNTLRYVKQKEGLLENSDAFNSHSAAGVPNSLLFVLVTTGLFGLAAFFIIGKSFFTVAKSWNRDSLHGFITISIVLFTHSMFENTLFYPFILLFLCVYIASCIE</sequence>